<gene>
    <name evidence="1" type="ORF">ACFO1S_21190</name>
</gene>
<dbReference type="Gene3D" id="3.40.50.300">
    <property type="entry name" value="P-loop containing nucleotide triphosphate hydrolases"/>
    <property type="match status" value="1"/>
</dbReference>
<dbReference type="EMBL" id="JBHSED010000045">
    <property type="protein sequence ID" value="MFC4305949.1"/>
    <property type="molecule type" value="Genomic_DNA"/>
</dbReference>
<dbReference type="RefSeq" id="WP_204606402.1">
    <property type="nucleotide sequence ID" value="NZ_JBHSED010000045.1"/>
</dbReference>
<dbReference type="GO" id="GO:0005524">
    <property type="term" value="F:ATP binding"/>
    <property type="evidence" value="ECO:0007669"/>
    <property type="project" value="UniProtKB-KW"/>
</dbReference>
<organism evidence="1 2">
    <name type="scientific">Cohnella boryungensis</name>
    <dbReference type="NCBI Taxonomy" id="768479"/>
    <lineage>
        <taxon>Bacteria</taxon>
        <taxon>Bacillati</taxon>
        <taxon>Bacillota</taxon>
        <taxon>Bacilli</taxon>
        <taxon>Bacillales</taxon>
        <taxon>Paenibacillaceae</taxon>
        <taxon>Cohnella</taxon>
    </lineage>
</organism>
<dbReference type="Proteomes" id="UP001595755">
    <property type="component" value="Unassembled WGS sequence"/>
</dbReference>
<proteinExistence type="predicted"/>
<reference evidence="2" key="1">
    <citation type="journal article" date="2019" name="Int. J. Syst. Evol. Microbiol.">
        <title>The Global Catalogue of Microorganisms (GCM) 10K type strain sequencing project: providing services to taxonomists for standard genome sequencing and annotation.</title>
        <authorList>
            <consortium name="The Broad Institute Genomics Platform"/>
            <consortium name="The Broad Institute Genome Sequencing Center for Infectious Disease"/>
            <person name="Wu L."/>
            <person name="Ma J."/>
        </authorList>
    </citation>
    <scope>NUCLEOTIDE SEQUENCE [LARGE SCALE GENOMIC DNA]</scope>
    <source>
        <strain evidence="2">CGMCC 4.1641</strain>
    </source>
</reference>
<keyword evidence="1" id="KW-0067">ATP-binding</keyword>
<dbReference type="SUPFAM" id="SSF52540">
    <property type="entry name" value="P-loop containing nucleoside triphosphate hydrolases"/>
    <property type="match status" value="1"/>
</dbReference>
<sequence>MSKLTDIKQRILQLDGGAFQELCDAYLYKLGYENVLSLGMKSGTMKTTKGIPDTYFHDPRGKYIFVMYTTQQSNIYEKIHADICDCLKVEKTGVAPSDIAEIIYFHTSATLSAGKSKDLHNLCSSNGVLLQLNGVDELASNLYTRFHGISRDFLGVSISTEQIFNSEEFISAYDSNGMAAPLSTIFQFREKEILELLTKMEYSEAILIAGPAGVGKTRLALECCKKYALENNYRLLCIQSNRLPIYEDLKVFLDTPDKYLLLIDDANQISGLHHVLQYLTKHKQGYDVKIVMTVRDYARQTTIHEIREFTNAEVCMISTFSDEDIKKLLEVNLKILNSDYLDKIVKVAEGNARLAILAGKLAVESQSLSSINDATQLYEGYYGKFIKNNIFDQDRDLCAVAGIIAFLTAINLEGLESLKPLLEKIGMSDTSFISCSYRLHELELVDIYNDKAAKISDQCLGNYLLAYVFINKRIIPLSVMLKACFENYKIRVINGVNTLGNIFASEDTHYQLEKEIRIVWDDLEKSQNPLFFDFVKVFHSIRPTETLIMIKERIERLPQGIFDINSIDFEKESRNNSVNDDILSIIGRFYDRNDLPEALDLLFEYYKKTPQSFMNFYHTINNSFGIKKDSHRYDYWTQIQLINKFIEHADTWRNETICILFVRVAAQFLKLQFSPSEMGRGNTITMYQIPVQLSDGSRKYRELIWSALFELYQYEEYKLKIETIIKEYGHFNRDKIEKELVEFDCPYIIRFFSNLLSPCRLSHCIIAKTVVDQCKRVGIDVQPHLYDYLNGPDFLIYKVLKGERHLEEFDWRKEKELKESDIRELFRDATQETIQCILRICAIYEKNDPKNTWDIGGGLHYAFDYLAINKELYLYAIDAYLDHNTPIHLHPDPIIKRLFEFVGVDQTYGMINKFEFDQKNAWLFSFYKSLPSEAISRQFVQMLYDFLSLHEGNMTSSPYREIEFLEKYREFDDEVFVKAGRIIAKKYDYSPFIFSLYFHAMFGSYGEGTDPDMLYERFKSDLALLKEIYFKLISCETSTDHHGKYLVNFILMDSSFIDEFISDTLNDRNSWSREDEKRISAIWDCDDSIQLADHIFKSYFNIEGLYPWQVSGYIADFLMVGENSENRIIRQDEWLSHFISINFNKSDFMKILFSSIADAKLSTERRKKHLLHLIKLNTDPVLFEEIQLEPRGYGGLGSMIPYMEQRISFLESLLPALTGLTYLKHKKRVQQLIEAWKQNIEREQVDEVLREI</sequence>
<dbReference type="InterPro" id="IPR027417">
    <property type="entry name" value="P-loop_NTPase"/>
</dbReference>
<keyword evidence="1" id="KW-0547">Nucleotide-binding</keyword>
<name>A0ABV8SHN2_9BACL</name>
<protein>
    <submittedName>
        <fullName evidence="1">ATP-binding protein</fullName>
    </submittedName>
</protein>
<keyword evidence="2" id="KW-1185">Reference proteome</keyword>
<accession>A0ABV8SHN2</accession>
<evidence type="ECO:0000313" key="2">
    <source>
        <dbReference type="Proteomes" id="UP001595755"/>
    </source>
</evidence>
<comment type="caution">
    <text evidence="1">The sequence shown here is derived from an EMBL/GenBank/DDBJ whole genome shotgun (WGS) entry which is preliminary data.</text>
</comment>
<evidence type="ECO:0000313" key="1">
    <source>
        <dbReference type="EMBL" id="MFC4305949.1"/>
    </source>
</evidence>